<feature type="compositionally biased region" description="Polar residues" evidence="1">
    <location>
        <begin position="373"/>
        <end position="383"/>
    </location>
</feature>
<feature type="region of interest" description="Disordered" evidence="1">
    <location>
        <begin position="157"/>
        <end position="181"/>
    </location>
</feature>
<dbReference type="Proteomes" id="UP001213000">
    <property type="component" value="Unassembled WGS sequence"/>
</dbReference>
<feature type="compositionally biased region" description="Low complexity" evidence="1">
    <location>
        <begin position="231"/>
        <end position="265"/>
    </location>
</feature>
<feature type="compositionally biased region" description="Basic and acidic residues" evidence="1">
    <location>
        <begin position="340"/>
        <end position="354"/>
    </location>
</feature>
<feature type="domain" description="NYN" evidence="2">
    <location>
        <begin position="6"/>
        <end position="147"/>
    </location>
</feature>
<dbReference type="PANTHER" id="PTHR14379">
    <property type="entry name" value="LIMKAIN B LKAP"/>
    <property type="match status" value="1"/>
</dbReference>
<dbReference type="Gene3D" id="3.40.50.1010">
    <property type="entry name" value="5'-nuclease"/>
    <property type="match status" value="1"/>
</dbReference>
<dbReference type="GO" id="GO:0010468">
    <property type="term" value="P:regulation of gene expression"/>
    <property type="evidence" value="ECO:0007669"/>
    <property type="project" value="InterPro"/>
</dbReference>
<comment type="caution">
    <text evidence="3">The sequence shown here is derived from an EMBL/GenBank/DDBJ whole genome shotgun (WGS) entry which is preliminary data.</text>
</comment>
<gene>
    <name evidence="3" type="ORF">NP233_g3050</name>
</gene>
<reference evidence="3" key="1">
    <citation type="submission" date="2022-07" db="EMBL/GenBank/DDBJ databases">
        <title>Genome Sequence of Leucocoprinus birnbaumii.</title>
        <authorList>
            <person name="Buettner E."/>
        </authorList>
    </citation>
    <scope>NUCLEOTIDE SEQUENCE</scope>
    <source>
        <strain evidence="3">VT141</strain>
    </source>
</reference>
<sequence>MQMAQKVDIFWDFETTPLQSDISGFQIARRLREIANSYGLVRSFRTYLDVTKQQNPNFSKLKRELYSSGISIIDCPGTSRKDVVDKTMIVDMLTLAMDESPPSTILVATGDQDISYALAILRLRRFKVILVYPTGIHECLVMQSDQSTNWDSEVLGRDTDREEHRGRSSSSSSSSPSRRSVGSYISYASAPPVNGLQSSVAPRAPMGGYSKSLNTSISQAKIPRHHRTRSSARSSIIDELSPFNSPSHSPSPSRPQSPRSPKSLSGNHDSIPTSLTQAHGADNLKPRARSSTISGGFFFPPPPTFPLDPPPRDTMTLAPKTEPEASATSTPSSSGFAIIDRPKSTPEHQPDDTRSPQPDKASSSPVPNSPNPFNRSHQTTSVIVPSAAPTLLSTHLS</sequence>
<evidence type="ECO:0000313" key="3">
    <source>
        <dbReference type="EMBL" id="KAJ3572498.1"/>
    </source>
</evidence>
<feature type="compositionally biased region" description="Basic and acidic residues" evidence="1">
    <location>
        <begin position="157"/>
        <end position="166"/>
    </location>
</feature>
<name>A0AAD5VXS7_9AGAR</name>
<dbReference type="AlphaFoldDB" id="A0AAD5VXS7"/>
<dbReference type="CDD" id="cd10910">
    <property type="entry name" value="PIN_limkain_b1_N_like"/>
    <property type="match status" value="1"/>
</dbReference>
<dbReference type="GO" id="GO:1905762">
    <property type="term" value="F:CCR4-NOT complex binding"/>
    <property type="evidence" value="ECO:0007669"/>
    <property type="project" value="TreeGrafter"/>
</dbReference>
<feature type="compositionally biased region" description="Pro residues" evidence="1">
    <location>
        <begin position="299"/>
        <end position="309"/>
    </location>
</feature>
<evidence type="ECO:0000256" key="1">
    <source>
        <dbReference type="SAM" id="MobiDB-lite"/>
    </source>
</evidence>
<evidence type="ECO:0000313" key="4">
    <source>
        <dbReference type="Proteomes" id="UP001213000"/>
    </source>
</evidence>
<dbReference type="GO" id="GO:0005777">
    <property type="term" value="C:peroxisome"/>
    <property type="evidence" value="ECO:0007669"/>
    <property type="project" value="InterPro"/>
</dbReference>
<feature type="compositionally biased region" description="Low complexity" evidence="1">
    <location>
        <begin position="168"/>
        <end position="181"/>
    </location>
</feature>
<protein>
    <recommendedName>
        <fullName evidence="2">NYN domain-containing protein</fullName>
    </recommendedName>
</protein>
<dbReference type="InterPro" id="IPR024768">
    <property type="entry name" value="Marf1"/>
</dbReference>
<feature type="compositionally biased region" description="Polar residues" evidence="1">
    <location>
        <begin position="266"/>
        <end position="277"/>
    </location>
</feature>
<proteinExistence type="predicted"/>
<keyword evidence="4" id="KW-1185">Reference proteome</keyword>
<dbReference type="GO" id="GO:0004540">
    <property type="term" value="F:RNA nuclease activity"/>
    <property type="evidence" value="ECO:0007669"/>
    <property type="project" value="InterPro"/>
</dbReference>
<accession>A0AAD5VXS7</accession>
<organism evidence="3 4">
    <name type="scientific">Leucocoprinus birnbaumii</name>
    <dbReference type="NCBI Taxonomy" id="56174"/>
    <lineage>
        <taxon>Eukaryota</taxon>
        <taxon>Fungi</taxon>
        <taxon>Dikarya</taxon>
        <taxon>Basidiomycota</taxon>
        <taxon>Agaricomycotina</taxon>
        <taxon>Agaricomycetes</taxon>
        <taxon>Agaricomycetidae</taxon>
        <taxon>Agaricales</taxon>
        <taxon>Agaricineae</taxon>
        <taxon>Agaricaceae</taxon>
        <taxon>Leucocoprinus</taxon>
    </lineage>
</organism>
<evidence type="ECO:0000259" key="2">
    <source>
        <dbReference type="Pfam" id="PF01936"/>
    </source>
</evidence>
<dbReference type="Pfam" id="PF01936">
    <property type="entry name" value="NYN"/>
    <property type="match status" value="1"/>
</dbReference>
<dbReference type="InterPro" id="IPR021139">
    <property type="entry name" value="NYN"/>
</dbReference>
<feature type="region of interest" description="Disordered" evidence="1">
    <location>
        <begin position="211"/>
        <end position="397"/>
    </location>
</feature>
<dbReference type="PANTHER" id="PTHR14379:SF3">
    <property type="entry name" value="MEIOSIS REGULATOR AND MRNA STABILITY FACTOR 1"/>
    <property type="match status" value="1"/>
</dbReference>
<feature type="compositionally biased region" description="Low complexity" evidence="1">
    <location>
        <begin position="324"/>
        <end position="334"/>
    </location>
</feature>
<dbReference type="EMBL" id="JANIEX010000140">
    <property type="protein sequence ID" value="KAJ3572498.1"/>
    <property type="molecule type" value="Genomic_DNA"/>
</dbReference>